<dbReference type="AlphaFoldDB" id="A0ABD2MKH0"/>
<protein>
    <submittedName>
        <fullName evidence="1">Uncharacterized protein</fullName>
    </submittedName>
</protein>
<evidence type="ECO:0000313" key="1">
    <source>
        <dbReference type="EMBL" id="KAL3266838.1"/>
    </source>
</evidence>
<organism evidence="1 2">
    <name type="scientific">Cryptolaemus montrouzieri</name>
    <dbReference type="NCBI Taxonomy" id="559131"/>
    <lineage>
        <taxon>Eukaryota</taxon>
        <taxon>Metazoa</taxon>
        <taxon>Ecdysozoa</taxon>
        <taxon>Arthropoda</taxon>
        <taxon>Hexapoda</taxon>
        <taxon>Insecta</taxon>
        <taxon>Pterygota</taxon>
        <taxon>Neoptera</taxon>
        <taxon>Endopterygota</taxon>
        <taxon>Coleoptera</taxon>
        <taxon>Polyphaga</taxon>
        <taxon>Cucujiformia</taxon>
        <taxon>Coccinelloidea</taxon>
        <taxon>Coccinellidae</taxon>
        <taxon>Scymninae</taxon>
        <taxon>Scymnini</taxon>
        <taxon>Cryptolaemus</taxon>
    </lineage>
</organism>
<dbReference type="Proteomes" id="UP001516400">
    <property type="component" value="Unassembled WGS sequence"/>
</dbReference>
<dbReference type="EMBL" id="JABFTP020000001">
    <property type="protein sequence ID" value="KAL3266838.1"/>
    <property type="molecule type" value="Genomic_DNA"/>
</dbReference>
<proteinExistence type="predicted"/>
<gene>
    <name evidence="1" type="ORF">HHI36_010989</name>
</gene>
<name>A0ABD2MKH0_9CUCU</name>
<accession>A0ABD2MKH0</accession>
<evidence type="ECO:0000313" key="2">
    <source>
        <dbReference type="Proteomes" id="UP001516400"/>
    </source>
</evidence>
<keyword evidence="2" id="KW-1185">Reference proteome</keyword>
<comment type="caution">
    <text evidence="1">The sequence shown here is derived from an EMBL/GenBank/DDBJ whole genome shotgun (WGS) entry which is preliminary data.</text>
</comment>
<sequence>MVIDTKGKEKKEEEEEEKYLTFNELRSFQNNQEDTYKSEPPEEWILIEKVGTLLNSLVDMTQLNESSNPPLIKFENSEDLKTVNNDNEIVTKIKAVQFEEDNTTLEYEDINVDRKIRYKGQSELF</sequence>
<reference evidence="1 2" key="1">
    <citation type="journal article" date="2021" name="BMC Biol.">
        <title>Horizontally acquired antibacterial genes associated with adaptive radiation of ladybird beetles.</title>
        <authorList>
            <person name="Li H.S."/>
            <person name="Tang X.F."/>
            <person name="Huang Y.H."/>
            <person name="Xu Z.Y."/>
            <person name="Chen M.L."/>
            <person name="Du X.Y."/>
            <person name="Qiu B.Y."/>
            <person name="Chen P.T."/>
            <person name="Zhang W."/>
            <person name="Slipinski A."/>
            <person name="Escalona H.E."/>
            <person name="Waterhouse R.M."/>
            <person name="Zwick A."/>
            <person name="Pang H."/>
        </authorList>
    </citation>
    <scope>NUCLEOTIDE SEQUENCE [LARGE SCALE GENOMIC DNA]</scope>
    <source>
        <strain evidence="1">SYSU2018</strain>
    </source>
</reference>